<dbReference type="EMBL" id="PGCJ01000962">
    <property type="protein sequence ID" value="PLW13051.1"/>
    <property type="molecule type" value="Genomic_DNA"/>
</dbReference>
<feature type="compositionally biased region" description="Polar residues" evidence="1">
    <location>
        <begin position="104"/>
        <end position="114"/>
    </location>
</feature>
<gene>
    <name evidence="3" type="ORF">PCANC_19327</name>
</gene>
<dbReference type="OrthoDB" id="2787706at2759"/>
<feature type="domain" description="Reverse transcriptase Ty1/copia-type" evidence="2">
    <location>
        <begin position="263"/>
        <end position="356"/>
    </location>
</feature>
<evidence type="ECO:0000259" key="2">
    <source>
        <dbReference type="Pfam" id="PF07727"/>
    </source>
</evidence>
<reference evidence="3 4" key="1">
    <citation type="submission" date="2017-11" db="EMBL/GenBank/DDBJ databases">
        <title>De novo assembly and phasing of dikaryotic genomes from two isolates of Puccinia coronata f. sp. avenae, the causal agent of oat crown rust.</title>
        <authorList>
            <person name="Miller M.E."/>
            <person name="Zhang Y."/>
            <person name="Omidvar V."/>
            <person name="Sperschneider J."/>
            <person name="Schwessinger B."/>
            <person name="Raley C."/>
            <person name="Palmer J.M."/>
            <person name="Garnica D."/>
            <person name="Upadhyaya N."/>
            <person name="Rathjen J."/>
            <person name="Taylor J.M."/>
            <person name="Park R.F."/>
            <person name="Dodds P.N."/>
            <person name="Hirsch C.D."/>
            <person name="Kianian S.F."/>
            <person name="Figueroa M."/>
        </authorList>
    </citation>
    <scope>NUCLEOTIDE SEQUENCE [LARGE SCALE GENOMIC DNA]</scope>
    <source>
        <strain evidence="3">12NC29</strain>
    </source>
</reference>
<evidence type="ECO:0000313" key="4">
    <source>
        <dbReference type="Proteomes" id="UP000235388"/>
    </source>
</evidence>
<accession>A0A2N5SIK8</accession>
<name>A0A2N5SIK8_9BASI</name>
<proteinExistence type="predicted"/>
<dbReference type="Pfam" id="PF07727">
    <property type="entry name" value="RVT_2"/>
    <property type="match status" value="1"/>
</dbReference>
<evidence type="ECO:0000313" key="3">
    <source>
        <dbReference type="EMBL" id="PLW13051.1"/>
    </source>
</evidence>
<sequence>MAAPTAIVNPMAALMAIVNPMAALRASDGHHQPNGPSDGHCNYPMVVRANACSEQPFSCSTPRWPPAQWPLTTQWLPPRRLRHSMATLSGHWGNQGMDLSNQYSISDNASTPAVQSAPPTPVRTPQPLPAVPTPSPPPPRFRSSLAIQYAALVPPQGEKRFAYVPASQPPSKEIIGGIDACNVVSGSCQSCPGATSSTRAVPSAVPPAVTDLPDQLLLVQFDEPKYLFLTQTFMLKEAFNNLVEVDGWHDAMLAEYTSLSSKNTGTLVPPPGDDKAIRGMWLLSRKLNEFGNVLRFKAWWVCFGNHQVHMRHYFNTYASVARNELFKLLLTIAVNRAWHVFQFDVETAFLYGEIDAPVP</sequence>
<dbReference type="STRING" id="200324.A0A2N5SIK8"/>
<keyword evidence="4" id="KW-1185">Reference proteome</keyword>
<dbReference type="InterPro" id="IPR013103">
    <property type="entry name" value="RVT_2"/>
</dbReference>
<protein>
    <recommendedName>
        <fullName evidence="2">Reverse transcriptase Ty1/copia-type domain-containing protein</fullName>
    </recommendedName>
</protein>
<dbReference type="AlphaFoldDB" id="A0A2N5SIK8"/>
<organism evidence="3 4">
    <name type="scientific">Puccinia coronata f. sp. avenae</name>
    <dbReference type="NCBI Taxonomy" id="200324"/>
    <lineage>
        <taxon>Eukaryota</taxon>
        <taxon>Fungi</taxon>
        <taxon>Dikarya</taxon>
        <taxon>Basidiomycota</taxon>
        <taxon>Pucciniomycotina</taxon>
        <taxon>Pucciniomycetes</taxon>
        <taxon>Pucciniales</taxon>
        <taxon>Pucciniaceae</taxon>
        <taxon>Puccinia</taxon>
    </lineage>
</organism>
<feature type="region of interest" description="Disordered" evidence="1">
    <location>
        <begin position="104"/>
        <end position="139"/>
    </location>
</feature>
<evidence type="ECO:0000256" key="1">
    <source>
        <dbReference type="SAM" id="MobiDB-lite"/>
    </source>
</evidence>
<comment type="caution">
    <text evidence="3">The sequence shown here is derived from an EMBL/GenBank/DDBJ whole genome shotgun (WGS) entry which is preliminary data.</text>
</comment>
<feature type="compositionally biased region" description="Pro residues" evidence="1">
    <location>
        <begin position="118"/>
        <end position="139"/>
    </location>
</feature>
<dbReference type="Proteomes" id="UP000235388">
    <property type="component" value="Unassembled WGS sequence"/>
</dbReference>